<feature type="domain" description="Malate synthase C-terminal" evidence="18">
    <location>
        <begin position="589"/>
        <end position="683"/>
    </location>
</feature>
<keyword evidence="2 11" id="KW-0329">Glyoxylate bypass</keyword>
<dbReference type="Pfam" id="PF20659">
    <property type="entry name" value="MS_C"/>
    <property type="match status" value="1"/>
</dbReference>
<keyword evidence="5 11" id="KW-0808">Transferase</keyword>
<keyword evidence="3 11" id="KW-0963">Cytoplasm</keyword>
<keyword evidence="19" id="KW-0012">Acyltransferase</keyword>
<dbReference type="FunFam" id="3.20.20.360:FF:000002">
    <property type="entry name" value="Malate synthase G"/>
    <property type="match status" value="1"/>
</dbReference>
<evidence type="ECO:0000259" key="18">
    <source>
        <dbReference type="Pfam" id="PF20659"/>
    </source>
</evidence>
<keyword evidence="7 11" id="KW-0460">Magnesium</keyword>
<dbReference type="InterPro" id="IPR046363">
    <property type="entry name" value="MS_N_TIM-barrel_dom"/>
</dbReference>
<dbReference type="InterPro" id="IPR048356">
    <property type="entry name" value="MS_N"/>
</dbReference>
<organism evidence="19 20">
    <name type="scientific">Martelella alba</name>
    <dbReference type="NCBI Taxonomy" id="2590451"/>
    <lineage>
        <taxon>Bacteria</taxon>
        <taxon>Pseudomonadati</taxon>
        <taxon>Pseudomonadota</taxon>
        <taxon>Alphaproteobacteria</taxon>
        <taxon>Hyphomicrobiales</taxon>
        <taxon>Aurantimonadaceae</taxon>
        <taxon>Martelella</taxon>
    </lineage>
</organism>
<comment type="caution">
    <text evidence="19">The sequence shown here is derived from an EMBL/GenBank/DDBJ whole genome shotgun (WGS) entry which is preliminary data.</text>
</comment>
<evidence type="ECO:0000256" key="5">
    <source>
        <dbReference type="ARBA" id="ARBA00022679"/>
    </source>
</evidence>
<comment type="function">
    <text evidence="10 11">Involved in the glycolate utilization. Catalyzes the condensation and subsequent hydrolysis of acetyl-coenzyme A (acetyl-CoA) and glyoxylate to form malate and CoA.</text>
</comment>
<dbReference type="GO" id="GO:0006097">
    <property type="term" value="P:glyoxylate cycle"/>
    <property type="evidence" value="ECO:0007669"/>
    <property type="project" value="UniProtKB-UniRule"/>
</dbReference>
<dbReference type="HAMAP" id="MF_00641">
    <property type="entry name" value="Malate_synth_G"/>
    <property type="match status" value="1"/>
</dbReference>
<dbReference type="PANTHER" id="PTHR42739:SF1">
    <property type="entry name" value="MALATE SYNTHASE G"/>
    <property type="match status" value="1"/>
</dbReference>
<proteinExistence type="inferred from homology"/>
<evidence type="ECO:0000256" key="10">
    <source>
        <dbReference type="ARBA" id="ARBA00054368"/>
    </source>
</evidence>
<dbReference type="Pfam" id="PF01274">
    <property type="entry name" value="MS_TIM-barrel"/>
    <property type="match status" value="1"/>
</dbReference>
<comment type="cofactor">
    <cofactor evidence="1 11">
        <name>Mg(2+)</name>
        <dbReference type="ChEBI" id="CHEBI:18420"/>
    </cofactor>
</comment>
<dbReference type="GO" id="GO:0006099">
    <property type="term" value="P:tricarboxylic acid cycle"/>
    <property type="evidence" value="ECO:0007669"/>
    <property type="project" value="UniProtKB-KW"/>
</dbReference>
<dbReference type="NCBIfam" id="TIGR01345">
    <property type="entry name" value="malate_syn_G"/>
    <property type="match status" value="1"/>
</dbReference>
<evidence type="ECO:0000256" key="1">
    <source>
        <dbReference type="ARBA" id="ARBA00001946"/>
    </source>
</evidence>
<evidence type="ECO:0000259" key="16">
    <source>
        <dbReference type="Pfam" id="PF20656"/>
    </source>
</evidence>
<dbReference type="Gene3D" id="1.20.1220.12">
    <property type="entry name" value="Malate synthase, domain III"/>
    <property type="match status" value="1"/>
</dbReference>
<dbReference type="GO" id="GO:0000287">
    <property type="term" value="F:magnesium ion binding"/>
    <property type="evidence" value="ECO:0007669"/>
    <property type="project" value="TreeGrafter"/>
</dbReference>
<dbReference type="NCBIfam" id="NF002825">
    <property type="entry name" value="PRK02999.1"/>
    <property type="match status" value="1"/>
</dbReference>
<dbReference type="InterPro" id="IPR006253">
    <property type="entry name" value="Malate_synthG"/>
</dbReference>
<keyword evidence="4 11" id="KW-0816">Tricarboxylic acid cycle</keyword>
<feature type="active site" description="Proton acceptor" evidence="11 13">
    <location>
        <position position="337"/>
    </location>
</feature>
<feature type="domain" description="Malate synthase N-terminal" evidence="16">
    <location>
        <begin position="15"/>
        <end position="68"/>
    </location>
</feature>
<keyword evidence="8 11" id="KW-0558">Oxidation</keyword>
<dbReference type="PANTHER" id="PTHR42739">
    <property type="entry name" value="MALATE SYNTHASE G"/>
    <property type="match status" value="1"/>
</dbReference>
<evidence type="ECO:0000256" key="12">
    <source>
        <dbReference type="NCBIfam" id="TIGR01345"/>
    </source>
</evidence>
<sequence>MARIEKYGLAFDKALYDFLNDRVLPGTNVDPEAYFAGFSEIVHELAPKNRALLKTRDAMQEKLDAWYKEHGAPADMGAYEAYLREIGYILPEGPDFAVSTANVDPEITTIAGPQLVVPIMNARYALNAANARWGSLYDALYGTDAIAENGGAEKGKGYNPVRGEKVIAWARNFLDKSAPLAGESWSVVKGLTVEGGALMVQTDKGITGLADPSQFAGYLGEAAAPGHILLSHNHLHIEIAIDADGMIGRQDPAHINDVALESAITTIMDCEDSVAAVDAEDKVLAYSNWLGLMKGDLSEEVSKGGKSFTRRLHPDTEYKDGDGKPFLLRRRSLMLIRNVGHLMTNPAILDHDGREVPEGIMDALVTALIALYDIGPDGKHLNSLNGSMYVVKPKMHGPEEVAFATDLFTRAEKLVGMAENTMKMGIMDEERRTTVNLKECIRAAKDRVVFINTGFLDRTGDEIHTSMEAGPMIRKGDMKAAAWIAAYENWNVDIGLECGLAGHAQIGKGMWAMPDLMAAMLETKIGHPRAGANTAWVPSPTAATLHATHYHEVDVEKVQKSLVSRQRASLKDILSVPVAVRPNWSKDDIQAELDNNAQGILGYVVRWIDQGVGCSKVPDINDIGLMEDRATLRISSQHMANWLYHGVVTEDEIVQTMKKMAAVVDRQNDGDPLYRPMAGHFDSSVAFQAALDLVLKGREQPNGYTEPVLHARRLERKAKDAA</sequence>
<dbReference type="SUPFAM" id="SSF51645">
    <property type="entry name" value="Malate synthase G"/>
    <property type="match status" value="1"/>
</dbReference>
<feature type="binding site" evidence="11">
    <location>
        <position position="337"/>
    </location>
    <ligand>
        <name>glyoxylate</name>
        <dbReference type="ChEBI" id="CHEBI:36655"/>
    </ligand>
</feature>
<accession>A0A506UGV8</accession>
<keyword evidence="6 11" id="KW-0479">Metal-binding</keyword>
<keyword evidence="20" id="KW-1185">Reference proteome</keyword>
<dbReference type="InterPro" id="IPR048357">
    <property type="entry name" value="MSG_insertion"/>
</dbReference>
<dbReference type="OrthoDB" id="9762054at2"/>
<evidence type="ECO:0000259" key="15">
    <source>
        <dbReference type="Pfam" id="PF01274"/>
    </source>
</evidence>
<comment type="pathway">
    <text evidence="11 14">Carbohydrate metabolism; glyoxylate cycle; (S)-malate from isocitrate: step 2/2.</text>
</comment>
<evidence type="ECO:0000256" key="7">
    <source>
        <dbReference type="ARBA" id="ARBA00022842"/>
    </source>
</evidence>
<dbReference type="InterPro" id="IPR044856">
    <property type="entry name" value="Malate_synth_C_sf"/>
</dbReference>
<dbReference type="InterPro" id="IPR001465">
    <property type="entry name" value="Malate_synthase_TIM"/>
</dbReference>
<dbReference type="Pfam" id="PF20656">
    <property type="entry name" value="MS_N"/>
    <property type="match status" value="1"/>
</dbReference>
<evidence type="ECO:0000256" key="13">
    <source>
        <dbReference type="PIRSR" id="PIRSR601465-50"/>
    </source>
</evidence>
<dbReference type="EC" id="2.3.3.9" evidence="11 12"/>
<dbReference type="Gene3D" id="3.20.20.360">
    <property type="entry name" value="Malate synthase, domain 3"/>
    <property type="match status" value="2"/>
</dbReference>
<comment type="caution">
    <text evidence="11">Lacks conserved residue(s) required for the propagation of feature annotation.</text>
</comment>
<feature type="domain" description="Malate synthase G alpha-beta insertion" evidence="17">
    <location>
        <begin position="158"/>
        <end position="232"/>
    </location>
</feature>
<dbReference type="GO" id="GO:0009436">
    <property type="term" value="P:glyoxylate catabolic process"/>
    <property type="evidence" value="ECO:0007669"/>
    <property type="project" value="TreeGrafter"/>
</dbReference>
<dbReference type="GO" id="GO:0005829">
    <property type="term" value="C:cytosol"/>
    <property type="evidence" value="ECO:0007669"/>
    <property type="project" value="TreeGrafter"/>
</dbReference>
<dbReference type="UniPathway" id="UPA00703">
    <property type="reaction ID" value="UER00720"/>
</dbReference>
<reference evidence="19 20" key="1">
    <citation type="submission" date="2019-06" db="EMBL/GenBank/DDBJ databases">
        <authorList>
            <person name="Li M."/>
        </authorList>
    </citation>
    <scope>NUCLEOTIDE SEQUENCE [LARGE SCALE GENOMIC DNA]</scope>
    <source>
        <strain evidence="19 20">BGMRC2036</strain>
    </source>
</reference>
<evidence type="ECO:0000259" key="17">
    <source>
        <dbReference type="Pfam" id="PF20658"/>
    </source>
</evidence>
<feature type="binding site" evidence="11">
    <location>
        <position position="116"/>
    </location>
    <ligand>
        <name>acetyl-CoA</name>
        <dbReference type="ChEBI" id="CHEBI:57288"/>
    </ligand>
</feature>
<feature type="binding site" evidence="11">
    <location>
        <position position="429"/>
    </location>
    <ligand>
        <name>glyoxylate</name>
        <dbReference type="ChEBI" id="CHEBI:36655"/>
    </ligand>
</feature>
<dbReference type="Proteomes" id="UP000318801">
    <property type="component" value="Unassembled WGS sequence"/>
</dbReference>
<comment type="catalytic activity">
    <reaction evidence="9 11 14">
        <text>glyoxylate + acetyl-CoA + H2O = (S)-malate + CoA + H(+)</text>
        <dbReference type="Rhea" id="RHEA:18181"/>
        <dbReference type="ChEBI" id="CHEBI:15377"/>
        <dbReference type="ChEBI" id="CHEBI:15378"/>
        <dbReference type="ChEBI" id="CHEBI:15589"/>
        <dbReference type="ChEBI" id="CHEBI:36655"/>
        <dbReference type="ChEBI" id="CHEBI:57287"/>
        <dbReference type="ChEBI" id="CHEBI:57288"/>
        <dbReference type="EC" id="2.3.3.9"/>
    </reaction>
</comment>
<evidence type="ECO:0000256" key="4">
    <source>
        <dbReference type="ARBA" id="ARBA00022532"/>
    </source>
</evidence>
<feature type="binding site" evidence="11">
    <location>
        <position position="310"/>
    </location>
    <ligand>
        <name>acetyl-CoA</name>
        <dbReference type="ChEBI" id="CHEBI:57288"/>
    </ligand>
</feature>
<gene>
    <name evidence="11" type="primary">glcB</name>
    <name evidence="19" type="ORF">FJU08_06205</name>
</gene>
<feature type="binding site" evidence="11">
    <location>
        <position position="429"/>
    </location>
    <ligand>
        <name>Mg(2+)</name>
        <dbReference type="ChEBI" id="CHEBI:18420"/>
    </ligand>
</feature>
<comment type="similarity">
    <text evidence="11 14">Belongs to the malate synthase family. GlcB subfamily.</text>
</comment>
<evidence type="ECO:0000256" key="11">
    <source>
        <dbReference type="HAMAP-Rule" id="MF_00641"/>
    </source>
</evidence>
<name>A0A506UGV8_9HYPH</name>
<evidence type="ECO:0000256" key="2">
    <source>
        <dbReference type="ARBA" id="ARBA00022435"/>
    </source>
</evidence>
<feature type="binding site" evidence="11">
    <location>
        <begin position="454"/>
        <end position="457"/>
    </location>
    <ligand>
        <name>glyoxylate</name>
        <dbReference type="ChEBI" id="CHEBI:36655"/>
    </ligand>
</feature>
<dbReference type="InterPro" id="IPR048355">
    <property type="entry name" value="MS_C"/>
</dbReference>
<dbReference type="InterPro" id="IPR011076">
    <property type="entry name" value="Malate_synth_sf"/>
</dbReference>
<dbReference type="GO" id="GO:0004474">
    <property type="term" value="F:malate synthase activity"/>
    <property type="evidence" value="ECO:0007669"/>
    <property type="project" value="UniProtKB-UniRule"/>
</dbReference>
<evidence type="ECO:0000256" key="14">
    <source>
        <dbReference type="RuleBase" id="RU003572"/>
    </source>
</evidence>
<evidence type="ECO:0000256" key="9">
    <source>
        <dbReference type="ARBA" id="ARBA00047918"/>
    </source>
</evidence>
<feature type="active site" description="Proton donor" evidence="11 13">
    <location>
        <position position="628"/>
    </location>
</feature>
<evidence type="ECO:0000256" key="8">
    <source>
        <dbReference type="ARBA" id="ARBA00023097"/>
    </source>
</evidence>
<feature type="binding site" evidence="11">
    <location>
        <begin position="123"/>
        <end position="124"/>
    </location>
    <ligand>
        <name>acetyl-CoA</name>
        <dbReference type="ChEBI" id="CHEBI:57288"/>
    </ligand>
</feature>
<evidence type="ECO:0000313" key="20">
    <source>
        <dbReference type="Proteomes" id="UP000318801"/>
    </source>
</evidence>
<feature type="binding site" evidence="11">
    <location>
        <position position="273"/>
    </location>
    <ligand>
        <name>acetyl-CoA</name>
        <dbReference type="ChEBI" id="CHEBI:57288"/>
    </ligand>
</feature>
<dbReference type="AlphaFoldDB" id="A0A506UGV8"/>
<feature type="modified residue" description="Cysteine sulfenic acid (-SOH)" evidence="11">
    <location>
        <position position="614"/>
    </location>
</feature>
<feature type="binding site" evidence="11">
    <location>
        <position position="538"/>
    </location>
    <ligand>
        <name>acetyl-CoA</name>
        <dbReference type="ChEBI" id="CHEBI:57288"/>
    </ligand>
</feature>
<comment type="subunit">
    <text evidence="11">Monomer.</text>
</comment>
<feature type="domain" description="Malate synthase TIM barrel" evidence="15">
    <location>
        <begin position="334"/>
        <end position="569"/>
    </location>
</feature>
<evidence type="ECO:0000256" key="6">
    <source>
        <dbReference type="ARBA" id="ARBA00022723"/>
    </source>
</evidence>
<protein>
    <recommendedName>
        <fullName evidence="11 12">Malate synthase G</fullName>
        <ecNumber evidence="11 12">2.3.3.9</ecNumber>
    </recommendedName>
</protein>
<evidence type="ECO:0000256" key="3">
    <source>
        <dbReference type="ARBA" id="ARBA00022490"/>
    </source>
</evidence>
<dbReference type="EMBL" id="VHLG01000002">
    <property type="protein sequence ID" value="TPW32579.1"/>
    <property type="molecule type" value="Genomic_DNA"/>
</dbReference>
<dbReference type="RefSeq" id="WP_141148088.1">
    <property type="nucleotide sequence ID" value="NZ_VHLG01000002.1"/>
</dbReference>
<comment type="subcellular location">
    <subcellularLocation>
        <location evidence="11 14">Cytoplasm</location>
    </subcellularLocation>
</comment>
<feature type="binding site" evidence="11">
    <location>
        <position position="457"/>
    </location>
    <ligand>
        <name>Mg(2+)</name>
        <dbReference type="ChEBI" id="CHEBI:18420"/>
    </ligand>
</feature>
<dbReference type="Pfam" id="PF20658">
    <property type="entry name" value="MSG_insertion"/>
    <property type="match status" value="1"/>
</dbReference>
<evidence type="ECO:0000313" key="19">
    <source>
        <dbReference type="EMBL" id="TPW32579.1"/>
    </source>
</evidence>